<evidence type="ECO:0000256" key="1">
    <source>
        <dbReference type="SAM" id="SignalP"/>
    </source>
</evidence>
<feature type="chain" id="PRO_5040255888" evidence="1">
    <location>
        <begin position="16"/>
        <end position="189"/>
    </location>
</feature>
<protein>
    <submittedName>
        <fullName evidence="2">Uncharacterized protein</fullName>
    </submittedName>
</protein>
<feature type="signal peptide" evidence="1">
    <location>
        <begin position="1"/>
        <end position="15"/>
    </location>
</feature>
<dbReference type="Proteomes" id="UP000887229">
    <property type="component" value="Unassembled WGS sequence"/>
</dbReference>
<evidence type="ECO:0000313" key="3">
    <source>
        <dbReference type="Proteomes" id="UP000887229"/>
    </source>
</evidence>
<proteinExistence type="predicted"/>
<gene>
    <name evidence="2" type="ORF">F5Z01DRAFT_246114</name>
</gene>
<keyword evidence="3" id="KW-1185">Reference proteome</keyword>
<sequence>MEFGLLLLLLPTVVSELAWRHGESQLCSRPRNASSGTQDQIQAPGDTDIILLMPNFSSASPTRGIQPPRDQAHDTLLVSLRTMPRTRMIATAPGGPTQGLSTTLSHGLISIDATGVLEQVLRVTAGCRREEQPEPALRRVCATTTARTTTITTNACVWTRIRTGVAADPRDYHSSPCLAIVETSSSLII</sequence>
<name>A0A9P7ZH75_9HYPO</name>
<organism evidence="2 3">
    <name type="scientific">Emericellopsis atlantica</name>
    <dbReference type="NCBI Taxonomy" id="2614577"/>
    <lineage>
        <taxon>Eukaryota</taxon>
        <taxon>Fungi</taxon>
        <taxon>Dikarya</taxon>
        <taxon>Ascomycota</taxon>
        <taxon>Pezizomycotina</taxon>
        <taxon>Sordariomycetes</taxon>
        <taxon>Hypocreomycetidae</taxon>
        <taxon>Hypocreales</taxon>
        <taxon>Bionectriaceae</taxon>
        <taxon>Emericellopsis</taxon>
    </lineage>
</organism>
<dbReference type="RefSeq" id="XP_046115963.1">
    <property type="nucleotide sequence ID" value="XM_046258451.1"/>
</dbReference>
<keyword evidence="1" id="KW-0732">Signal</keyword>
<comment type="caution">
    <text evidence="2">The sequence shown here is derived from an EMBL/GenBank/DDBJ whole genome shotgun (WGS) entry which is preliminary data.</text>
</comment>
<reference evidence="2" key="1">
    <citation type="journal article" date="2021" name="IMA Fungus">
        <title>Genomic characterization of three marine fungi, including Emericellopsis atlantica sp. nov. with signatures of a generalist lifestyle and marine biomass degradation.</title>
        <authorList>
            <person name="Hagestad O.C."/>
            <person name="Hou L."/>
            <person name="Andersen J.H."/>
            <person name="Hansen E.H."/>
            <person name="Altermark B."/>
            <person name="Li C."/>
            <person name="Kuhnert E."/>
            <person name="Cox R.J."/>
            <person name="Crous P.W."/>
            <person name="Spatafora J.W."/>
            <person name="Lail K."/>
            <person name="Amirebrahimi M."/>
            <person name="Lipzen A."/>
            <person name="Pangilinan J."/>
            <person name="Andreopoulos W."/>
            <person name="Hayes R.D."/>
            <person name="Ng V."/>
            <person name="Grigoriev I.V."/>
            <person name="Jackson S.A."/>
            <person name="Sutton T.D.S."/>
            <person name="Dobson A.D.W."/>
            <person name="Rama T."/>
        </authorList>
    </citation>
    <scope>NUCLEOTIDE SEQUENCE</scope>
    <source>
        <strain evidence="2">TS7</strain>
    </source>
</reference>
<evidence type="ECO:0000313" key="2">
    <source>
        <dbReference type="EMBL" id="KAG9252039.1"/>
    </source>
</evidence>
<accession>A0A9P7ZH75</accession>
<dbReference type="AlphaFoldDB" id="A0A9P7ZH75"/>
<dbReference type="GeneID" id="70289354"/>
<dbReference type="EMBL" id="MU251264">
    <property type="protein sequence ID" value="KAG9252039.1"/>
    <property type="molecule type" value="Genomic_DNA"/>
</dbReference>